<evidence type="ECO:0000256" key="4">
    <source>
        <dbReference type="ARBA" id="ARBA00022605"/>
    </source>
</evidence>
<dbReference type="KEGG" id="ril:CRIB_1487"/>
<dbReference type="GO" id="GO:0004401">
    <property type="term" value="F:histidinol-phosphatase activity"/>
    <property type="evidence" value="ECO:0007669"/>
    <property type="project" value="UniProtKB-UniRule"/>
</dbReference>
<name>A0A1V1I3U6_9FIRM</name>
<evidence type="ECO:0000313" key="11">
    <source>
        <dbReference type="Proteomes" id="UP000245622"/>
    </source>
</evidence>
<dbReference type="GeneID" id="82205520"/>
<keyword evidence="6 8" id="KW-0368">Histidine biosynthesis</keyword>
<evidence type="ECO:0000256" key="8">
    <source>
        <dbReference type="RuleBase" id="RU366003"/>
    </source>
</evidence>
<keyword evidence="11" id="KW-1185">Reference proteome</keyword>
<organism evidence="10 11">
    <name type="scientific">Romboutsia ilealis</name>
    <dbReference type="NCBI Taxonomy" id="1115758"/>
    <lineage>
        <taxon>Bacteria</taxon>
        <taxon>Bacillati</taxon>
        <taxon>Bacillota</taxon>
        <taxon>Clostridia</taxon>
        <taxon>Peptostreptococcales</taxon>
        <taxon>Peptostreptococcaceae</taxon>
        <taxon>Romboutsia</taxon>
    </lineage>
</organism>
<gene>
    <name evidence="10" type="ORF">CRIB_1487</name>
</gene>
<dbReference type="EMBL" id="LN555523">
    <property type="protein sequence ID" value="CED94094.1"/>
    <property type="molecule type" value="Genomic_DNA"/>
</dbReference>
<proteinExistence type="inferred from homology"/>
<evidence type="ECO:0000313" key="10">
    <source>
        <dbReference type="EMBL" id="CED94094.1"/>
    </source>
</evidence>
<dbReference type="InterPro" id="IPR016195">
    <property type="entry name" value="Pol/histidinol_Pase-like"/>
</dbReference>
<dbReference type="CDD" id="cd12110">
    <property type="entry name" value="PHP_HisPPase_Hisj_like"/>
    <property type="match status" value="1"/>
</dbReference>
<dbReference type="NCBIfam" id="NF005996">
    <property type="entry name" value="PRK08123.1"/>
    <property type="match status" value="1"/>
</dbReference>
<dbReference type="Gene3D" id="3.20.20.140">
    <property type="entry name" value="Metal-dependent hydrolases"/>
    <property type="match status" value="1"/>
</dbReference>
<sequence length="269" mass="31778">MRDGHIHSPYCPHGSSDSFEQYIKKAIEVGVKVMTFTEHLPLPKNFNDPSPENDSAMSEEHLIAYFNELKKIKEKYKHSVKINIGVEVDYIEEYEKEIKEMLDKYGEYIDDSILSVHMIKINDEYHLIDYSPEKFGELVDLLGEIENVYSKYYDTVKMAINSDLGRYKPKRIGHLNLIRKYNKIYPYDYSGNKKLEEIVRIVKSKDYELDFNVSGYRKPYCDEAYIDGYLLKLVRDYSVKTIFGSDSHTHDTVGYKMKEYNRLMEELQF</sequence>
<comment type="catalytic activity">
    <reaction evidence="7 8">
        <text>L-histidinol phosphate + H2O = L-histidinol + phosphate</text>
        <dbReference type="Rhea" id="RHEA:14465"/>
        <dbReference type="ChEBI" id="CHEBI:15377"/>
        <dbReference type="ChEBI" id="CHEBI:43474"/>
        <dbReference type="ChEBI" id="CHEBI:57699"/>
        <dbReference type="ChEBI" id="CHEBI:57980"/>
        <dbReference type="EC" id="3.1.3.15"/>
    </reaction>
</comment>
<dbReference type="UniPathway" id="UPA00031">
    <property type="reaction ID" value="UER00013"/>
</dbReference>
<dbReference type="GO" id="GO:0005737">
    <property type="term" value="C:cytoplasm"/>
    <property type="evidence" value="ECO:0007669"/>
    <property type="project" value="TreeGrafter"/>
</dbReference>
<protein>
    <recommendedName>
        <fullName evidence="3 8">Histidinol-phosphatase</fullName>
        <shortName evidence="8">HolPase</shortName>
        <ecNumber evidence="3 8">3.1.3.15</ecNumber>
    </recommendedName>
</protein>
<comment type="pathway">
    <text evidence="1 8">Amino-acid biosynthesis; L-histidine biosynthesis; L-histidine from 5-phospho-alpha-D-ribose 1-diphosphate: step 8/9.</text>
</comment>
<dbReference type="Pfam" id="PF02811">
    <property type="entry name" value="PHP"/>
    <property type="match status" value="1"/>
</dbReference>
<dbReference type="EC" id="3.1.3.15" evidence="3 8"/>
<dbReference type="RefSeq" id="WP_180701641.1">
    <property type="nucleotide sequence ID" value="NZ_LN555523.1"/>
</dbReference>
<reference evidence="10 11" key="1">
    <citation type="submission" date="2014-04" db="EMBL/GenBank/DDBJ databases">
        <authorList>
            <person name="Hornung B.V."/>
        </authorList>
    </citation>
    <scope>NUCLEOTIDE SEQUENCE [LARGE SCALE GENOMIC DNA]</scope>
    <source>
        <strain evidence="10 11">CRIB</strain>
    </source>
</reference>
<dbReference type="AlphaFoldDB" id="A0A1V1I3U6"/>
<evidence type="ECO:0000256" key="2">
    <source>
        <dbReference type="ARBA" id="ARBA00009152"/>
    </source>
</evidence>
<evidence type="ECO:0000256" key="6">
    <source>
        <dbReference type="ARBA" id="ARBA00023102"/>
    </source>
</evidence>
<keyword evidence="5 8" id="KW-0378">Hydrolase</keyword>
<keyword evidence="4 8" id="KW-0028">Amino-acid biosynthesis</keyword>
<dbReference type="PANTHER" id="PTHR21039">
    <property type="entry name" value="HISTIDINOL PHOSPHATASE-RELATED"/>
    <property type="match status" value="1"/>
</dbReference>
<comment type="similarity">
    <text evidence="2 8">Belongs to the PHP hydrolase family. HisK subfamily.</text>
</comment>
<evidence type="ECO:0000256" key="3">
    <source>
        <dbReference type="ARBA" id="ARBA00013085"/>
    </source>
</evidence>
<dbReference type="PANTHER" id="PTHR21039:SF0">
    <property type="entry name" value="HISTIDINOL-PHOSPHATASE"/>
    <property type="match status" value="1"/>
</dbReference>
<dbReference type="SUPFAM" id="SSF89550">
    <property type="entry name" value="PHP domain-like"/>
    <property type="match status" value="1"/>
</dbReference>
<dbReference type="GO" id="GO:0000105">
    <property type="term" value="P:L-histidine biosynthetic process"/>
    <property type="evidence" value="ECO:0007669"/>
    <property type="project" value="UniProtKB-UniRule"/>
</dbReference>
<evidence type="ECO:0000256" key="5">
    <source>
        <dbReference type="ARBA" id="ARBA00022801"/>
    </source>
</evidence>
<feature type="domain" description="PHP" evidence="9">
    <location>
        <begin position="3"/>
        <end position="212"/>
    </location>
</feature>
<accession>A0A1V1I3U6</accession>
<dbReference type="InterPro" id="IPR010140">
    <property type="entry name" value="Histidinol_P_phosphatase_HisJ"/>
</dbReference>
<dbReference type="NCBIfam" id="TIGR01856">
    <property type="entry name" value="hisJ_fam"/>
    <property type="match status" value="1"/>
</dbReference>
<evidence type="ECO:0000259" key="9">
    <source>
        <dbReference type="Pfam" id="PF02811"/>
    </source>
</evidence>
<evidence type="ECO:0000256" key="7">
    <source>
        <dbReference type="ARBA" id="ARBA00049158"/>
    </source>
</evidence>
<dbReference type="InterPro" id="IPR004013">
    <property type="entry name" value="PHP_dom"/>
</dbReference>
<evidence type="ECO:0000256" key="1">
    <source>
        <dbReference type="ARBA" id="ARBA00004970"/>
    </source>
</evidence>
<dbReference type="Proteomes" id="UP000245622">
    <property type="component" value="Chromosome 1"/>
</dbReference>